<feature type="domain" description="PH" evidence="10">
    <location>
        <begin position="95"/>
        <end position="195"/>
    </location>
</feature>
<dbReference type="PROSITE" id="PS50238">
    <property type="entry name" value="RHOGAP"/>
    <property type="match status" value="1"/>
</dbReference>
<evidence type="ECO:0000256" key="3">
    <source>
        <dbReference type="ARBA" id="ARBA00022468"/>
    </source>
</evidence>
<dbReference type="InterPro" id="IPR001849">
    <property type="entry name" value="PH_domain"/>
</dbReference>
<organism evidence="12 13">
    <name type="scientific">Menidia menidia</name>
    <name type="common">Atlantic silverside</name>
    <dbReference type="NCBI Taxonomy" id="238744"/>
    <lineage>
        <taxon>Eukaryota</taxon>
        <taxon>Metazoa</taxon>
        <taxon>Chordata</taxon>
        <taxon>Craniata</taxon>
        <taxon>Vertebrata</taxon>
        <taxon>Euteleostomi</taxon>
        <taxon>Actinopterygii</taxon>
        <taxon>Neopterygii</taxon>
        <taxon>Teleostei</taxon>
        <taxon>Neoteleostei</taxon>
        <taxon>Acanthomorphata</taxon>
        <taxon>Ovalentaria</taxon>
        <taxon>Atherinomorphae</taxon>
        <taxon>Atheriniformes</taxon>
        <taxon>Atherinopsidae</taxon>
        <taxon>Menidiinae</taxon>
        <taxon>Menidia</taxon>
    </lineage>
</organism>
<gene>
    <name evidence="12" type="ORF">MMEN_LOCUS15777</name>
</gene>
<keyword evidence="4" id="KW-0963">Cytoplasm</keyword>
<comment type="caution">
    <text evidence="12">The sequence shown here is derived from an EMBL/GenBank/DDBJ whole genome shotgun (WGS) entry which is preliminary data.</text>
</comment>
<dbReference type="InterPro" id="IPR008936">
    <property type="entry name" value="Rho_GTPase_activation_prot"/>
</dbReference>
<comment type="subcellular location">
    <subcellularLocation>
        <location evidence="2">Cytoplasm</location>
    </subcellularLocation>
    <subcellularLocation>
        <location evidence="1">Membrane</location>
        <topology evidence="1">Peripheral membrane protein</topology>
    </subcellularLocation>
</comment>
<dbReference type="AlphaFoldDB" id="A0A8S4BCP2"/>
<feature type="domain" description="Rho-GAP" evidence="11">
    <location>
        <begin position="293"/>
        <end position="531"/>
    </location>
</feature>
<reference evidence="12" key="1">
    <citation type="submission" date="2021-05" db="EMBL/GenBank/DDBJ databases">
        <authorList>
            <person name="Tigano A."/>
        </authorList>
    </citation>
    <scope>NUCLEOTIDE SEQUENCE</scope>
</reference>
<evidence type="ECO:0000259" key="10">
    <source>
        <dbReference type="PROSITE" id="PS50003"/>
    </source>
</evidence>
<keyword evidence="5" id="KW-0472">Membrane</keyword>
<dbReference type="Pfam" id="PF00620">
    <property type="entry name" value="RhoGAP"/>
    <property type="match status" value="2"/>
</dbReference>
<dbReference type="Gene3D" id="2.30.29.30">
    <property type="entry name" value="Pleckstrin-homology domain (PH domain)/Phosphotyrosine-binding domain (PTB)"/>
    <property type="match status" value="1"/>
</dbReference>
<protein>
    <recommendedName>
        <fullName evidence="6">Rho GTPase-activating protein 15</fullName>
    </recommendedName>
    <alternativeName>
        <fullName evidence="7">ArhGAP15</fullName>
    </alternativeName>
    <alternativeName>
        <fullName evidence="8">Rho-type GTPase-activating protein 15</fullName>
    </alternativeName>
</protein>
<evidence type="ECO:0000313" key="12">
    <source>
        <dbReference type="EMBL" id="CAG5971809.1"/>
    </source>
</evidence>
<evidence type="ECO:0000259" key="11">
    <source>
        <dbReference type="PROSITE" id="PS50238"/>
    </source>
</evidence>
<dbReference type="SMART" id="SM00324">
    <property type="entry name" value="RhoGAP"/>
    <property type="match status" value="1"/>
</dbReference>
<dbReference type="EMBL" id="CAJRST010030779">
    <property type="protein sequence ID" value="CAG5971809.1"/>
    <property type="molecule type" value="Genomic_DNA"/>
</dbReference>
<dbReference type="InterPro" id="IPR000198">
    <property type="entry name" value="RhoGAP_dom"/>
</dbReference>
<evidence type="ECO:0000256" key="1">
    <source>
        <dbReference type="ARBA" id="ARBA00004170"/>
    </source>
</evidence>
<dbReference type="PROSITE" id="PS50003">
    <property type="entry name" value="PH_DOMAIN"/>
    <property type="match status" value="1"/>
</dbReference>
<feature type="compositionally biased region" description="Polar residues" evidence="9">
    <location>
        <begin position="33"/>
        <end position="50"/>
    </location>
</feature>
<dbReference type="GO" id="GO:0016020">
    <property type="term" value="C:membrane"/>
    <property type="evidence" value="ECO:0007669"/>
    <property type="project" value="UniProtKB-SubCell"/>
</dbReference>
<evidence type="ECO:0000313" key="13">
    <source>
        <dbReference type="Proteomes" id="UP000677803"/>
    </source>
</evidence>
<evidence type="ECO:0000256" key="4">
    <source>
        <dbReference type="ARBA" id="ARBA00022490"/>
    </source>
</evidence>
<evidence type="ECO:0000256" key="6">
    <source>
        <dbReference type="ARBA" id="ARBA00040777"/>
    </source>
</evidence>
<dbReference type="GO" id="GO:0005737">
    <property type="term" value="C:cytoplasm"/>
    <property type="evidence" value="ECO:0007669"/>
    <property type="project" value="UniProtKB-SubCell"/>
</dbReference>
<evidence type="ECO:0000256" key="2">
    <source>
        <dbReference type="ARBA" id="ARBA00004496"/>
    </source>
</evidence>
<dbReference type="PANTHER" id="PTHR23176">
    <property type="entry name" value="RHO/RAC/CDC GTPASE-ACTIVATING PROTEIN"/>
    <property type="match status" value="1"/>
</dbReference>
<dbReference type="InterPro" id="IPR011993">
    <property type="entry name" value="PH-like_dom_sf"/>
</dbReference>
<dbReference type="SMART" id="SM00233">
    <property type="entry name" value="PH"/>
    <property type="match status" value="1"/>
</dbReference>
<dbReference type="SUPFAM" id="SSF50729">
    <property type="entry name" value="PH domain-like"/>
    <property type="match status" value="1"/>
</dbReference>
<sequence length="536" mass="60073">MASTRITNAQGAVKPVPLIQSAHRSAAVQMRLKNSQSSGDRLSQSKSMVLQETDLPPKPISRHRRNQSQHNVVMAGGATFEPLVDIKGEHLNVAKISDGGKKQRKNWASMWTVLTSDQLLFYKDKQESAVAWYQKPGAKTDVVQLGGAVIEWTTEKSSKKNVFMITTNTGSEYLVQSDNSSTASKWYDAIKKTVESSTKEDKGFPLRRSNSTEFLPRHSSLPGYGSASPSSKQRNPAHRRSINMFSSSKLKYSTSDSADKSGVKNRLKKFIIRRPSMKTLQEKGLIKDRVFGCHLLTLCEREGSTVPKFVQICVDAVEKRGLDANGIYRVSGNLATIQKIRFIIDQEALRPTLLYVLRCFTSYAALRPTLLCHGSSRQQVVCKHNTNSKPEADVSNNKGVDQSDARLNLSSFCSPEEDLDLDQSQWEDIHVVTGALKLFFQIKDSREKTQAVKKLIQKLPKPNHDTMKVLFTHLQRVLAFSKKNLMSTQGIGIVFGPTLMWPELDSGNMAVNMVYQNQIVEFILIESREIFNMEAK</sequence>
<dbReference type="Proteomes" id="UP000677803">
    <property type="component" value="Unassembled WGS sequence"/>
</dbReference>
<dbReference type="PANTHER" id="PTHR23176:SF108">
    <property type="entry name" value="RHO GTPASE-ACTIVATING PROTEIN 15"/>
    <property type="match status" value="1"/>
</dbReference>
<dbReference type="Pfam" id="PF00169">
    <property type="entry name" value="PH"/>
    <property type="match status" value="1"/>
</dbReference>
<feature type="region of interest" description="Disordered" evidence="9">
    <location>
        <begin position="198"/>
        <end position="240"/>
    </location>
</feature>
<dbReference type="CDD" id="cd13233">
    <property type="entry name" value="PH_ARHGAP9-like"/>
    <property type="match status" value="1"/>
</dbReference>
<evidence type="ECO:0000256" key="5">
    <source>
        <dbReference type="ARBA" id="ARBA00023136"/>
    </source>
</evidence>
<proteinExistence type="predicted"/>
<dbReference type="Gene3D" id="1.10.555.10">
    <property type="entry name" value="Rho GTPase activation protein"/>
    <property type="match status" value="2"/>
</dbReference>
<keyword evidence="13" id="KW-1185">Reference proteome</keyword>
<dbReference type="GO" id="GO:0005096">
    <property type="term" value="F:GTPase activator activity"/>
    <property type="evidence" value="ECO:0007669"/>
    <property type="project" value="UniProtKB-KW"/>
</dbReference>
<evidence type="ECO:0000256" key="9">
    <source>
        <dbReference type="SAM" id="MobiDB-lite"/>
    </source>
</evidence>
<evidence type="ECO:0000256" key="8">
    <source>
        <dbReference type="ARBA" id="ARBA00042925"/>
    </source>
</evidence>
<feature type="region of interest" description="Disordered" evidence="9">
    <location>
        <begin position="33"/>
        <end position="68"/>
    </location>
</feature>
<accession>A0A8S4BCP2</accession>
<dbReference type="OrthoDB" id="79452at2759"/>
<dbReference type="GO" id="GO:0007165">
    <property type="term" value="P:signal transduction"/>
    <property type="evidence" value="ECO:0007669"/>
    <property type="project" value="InterPro"/>
</dbReference>
<name>A0A8S4BCP2_9TELE</name>
<dbReference type="InterPro" id="IPR050729">
    <property type="entry name" value="Rho-GAP"/>
</dbReference>
<dbReference type="SUPFAM" id="SSF48350">
    <property type="entry name" value="GTPase activation domain, GAP"/>
    <property type="match status" value="1"/>
</dbReference>
<keyword evidence="3" id="KW-0343">GTPase activation</keyword>
<evidence type="ECO:0000256" key="7">
    <source>
        <dbReference type="ARBA" id="ARBA00042482"/>
    </source>
</evidence>